<keyword evidence="1" id="KW-1133">Transmembrane helix</keyword>
<accession>A0A2M9ZH99</accession>
<name>A0A2M9ZH99_9LEPT</name>
<evidence type="ECO:0000256" key="1">
    <source>
        <dbReference type="SAM" id="Phobius"/>
    </source>
</evidence>
<gene>
    <name evidence="2" type="ORF">CH371_07275</name>
</gene>
<feature type="transmembrane region" description="Helical" evidence="1">
    <location>
        <begin position="45"/>
        <end position="65"/>
    </location>
</feature>
<keyword evidence="1" id="KW-0472">Membrane</keyword>
<protein>
    <recommendedName>
        <fullName evidence="4">DUF3619 family protein</fullName>
    </recommendedName>
</protein>
<dbReference type="AlphaFoldDB" id="A0A2M9ZH99"/>
<evidence type="ECO:0000313" key="3">
    <source>
        <dbReference type="Proteomes" id="UP000231912"/>
    </source>
</evidence>
<sequence>MKDKNELDKTIERLIEDPDFSRRIASRIVVQAANREKERFPLKSWQALAAAILLGIGATFATYLLRTEKVQFSDYSGLSNQSAEAIASPIETEYAWEATDLIIEASFSER</sequence>
<evidence type="ECO:0000313" key="2">
    <source>
        <dbReference type="EMBL" id="PJZ67785.1"/>
    </source>
</evidence>
<organism evidence="2 3">
    <name type="scientific">Leptospira wolffii</name>
    <dbReference type="NCBI Taxonomy" id="409998"/>
    <lineage>
        <taxon>Bacteria</taxon>
        <taxon>Pseudomonadati</taxon>
        <taxon>Spirochaetota</taxon>
        <taxon>Spirochaetia</taxon>
        <taxon>Leptospirales</taxon>
        <taxon>Leptospiraceae</taxon>
        <taxon>Leptospira</taxon>
    </lineage>
</organism>
<dbReference type="Proteomes" id="UP000231912">
    <property type="component" value="Unassembled WGS sequence"/>
</dbReference>
<dbReference type="EMBL" id="NPDT01000001">
    <property type="protein sequence ID" value="PJZ67785.1"/>
    <property type="molecule type" value="Genomic_DNA"/>
</dbReference>
<keyword evidence="1" id="KW-0812">Transmembrane</keyword>
<evidence type="ECO:0008006" key="4">
    <source>
        <dbReference type="Google" id="ProtNLM"/>
    </source>
</evidence>
<reference evidence="2 3" key="1">
    <citation type="submission" date="2017-07" db="EMBL/GenBank/DDBJ databases">
        <title>Leptospira spp. isolated from tropical soils.</title>
        <authorList>
            <person name="Thibeaux R."/>
            <person name="Iraola G."/>
            <person name="Ferres I."/>
            <person name="Bierque E."/>
            <person name="Girault D."/>
            <person name="Soupe-Gilbert M.-E."/>
            <person name="Picardeau M."/>
            <person name="Goarant C."/>
        </authorList>
    </citation>
    <scope>NUCLEOTIDE SEQUENCE [LARGE SCALE GENOMIC DNA]</scope>
    <source>
        <strain evidence="2 3">FH2-C-A2</strain>
    </source>
</reference>
<comment type="caution">
    <text evidence="2">The sequence shown here is derived from an EMBL/GenBank/DDBJ whole genome shotgun (WGS) entry which is preliminary data.</text>
</comment>
<proteinExistence type="predicted"/>
<dbReference type="RefSeq" id="WP_100758200.1">
    <property type="nucleotide sequence ID" value="NZ_NPDT01000001.1"/>
</dbReference>